<reference evidence="3 4" key="1">
    <citation type="submission" date="2024-03" db="EMBL/GenBank/DDBJ databases">
        <authorList>
            <person name="Gkanogiannis A."/>
            <person name="Becerra Lopez-Lavalle L."/>
        </authorList>
    </citation>
    <scope>NUCLEOTIDE SEQUENCE [LARGE SCALE GENOMIC DNA]</scope>
</reference>
<evidence type="ECO:0000256" key="1">
    <source>
        <dbReference type="SAM" id="MobiDB-lite"/>
    </source>
</evidence>
<feature type="region of interest" description="Disordered" evidence="1">
    <location>
        <begin position="56"/>
        <end position="76"/>
    </location>
</feature>
<evidence type="ECO:0000313" key="4">
    <source>
        <dbReference type="Proteomes" id="UP001642487"/>
    </source>
</evidence>
<dbReference type="EMBL" id="OZ021742">
    <property type="protein sequence ID" value="CAK9327529.1"/>
    <property type="molecule type" value="Genomic_DNA"/>
</dbReference>
<feature type="chain" id="PRO_5046656100" evidence="2">
    <location>
        <begin position="18"/>
        <end position="76"/>
    </location>
</feature>
<accession>A0ABP0Z423</accession>
<organism evidence="3 4">
    <name type="scientific">Citrullus colocynthis</name>
    <name type="common">colocynth</name>
    <dbReference type="NCBI Taxonomy" id="252529"/>
    <lineage>
        <taxon>Eukaryota</taxon>
        <taxon>Viridiplantae</taxon>
        <taxon>Streptophyta</taxon>
        <taxon>Embryophyta</taxon>
        <taxon>Tracheophyta</taxon>
        <taxon>Spermatophyta</taxon>
        <taxon>Magnoliopsida</taxon>
        <taxon>eudicotyledons</taxon>
        <taxon>Gunneridae</taxon>
        <taxon>Pentapetalae</taxon>
        <taxon>rosids</taxon>
        <taxon>fabids</taxon>
        <taxon>Cucurbitales</taxon>
        <taxon>Cucurbitaceae</taxon>
        <taxon>Benincaseae</taxon>
        <taxon>Citrullus</taxon>
    </lineage>
</organism>
<protein>
    <submittedName>
        <fullName evidence="3">Uncharacterized protein</fullName>
    </submittedName>
</protein>
<keyword evidence="2" id="KW-0732">Signal</keyword>
<evidence type="ECO:0000313" key="3">
    <source>
        <dbReference type="EMBL" id="CAK9327529.1"/>
    </source>
</evidence>
<feature type="signal peptide" evidence="2">
    <location>
        <begin position="1"/>
        <end position="17"/>
    </location>
</feature>
<dbReference type="Proteomes" id="UP001642487">
    <property type="component" value="Chromosome 8"/>
</dbReference>
<keyword evidence="4" id="KW-1185">Reference proteome</keyword>
<sequence>MIIILLILVLVEPKIQKQIPFSKFGKRDVSSFFSFSSSLSLWSPAQHKQRSLPFPIHNLETRRSKKQTPKSANTEI</sequence>
<proteinExistence type="predicted"/>
<evidence type="ECO:0000256" key="2">
    <source>
        <dbReference type="SAM" id="SignalP"/>
    </source>
</evidence>
<gene>
    <name evidence="3" type="ORF">CITCOLO1_LOCUS19910</name>
</gene>
<name>A0ABP0Z423_9ROSI</name>